<reference evidence="2" key="2">
    <citation type="submission" date="2020-07" db="EMBL/GenBank/DDBJ databases">
        <authorList>
            <consortium name="NCBI Pathogen Detection Project"/>
        </authorList>
    </citation>
    <scope>NUCLEOTIDE SEQUENCE</scope>
    <source>
        <strain evidence="2">C25</strain>
    </source>
</reference>
<name>A0AAN5SGB7_CLOPF</name>
<keyword evidence="1" id="KW-0175">Coiled coil</keyword>
<evidence type="ECO:0000313" key="2">
    <source>
        <dbReference type="EMBL" id="HAT4299856.1"/>
    </source>
</evidence>
<dbReference type="RefSeq" id="WP_078209887.1">
    <property type="nucleotide sequence ID" value="NZ_CP019576.1"/>
</dbReference>
<gene>
    <name evidence="2" type="ORF">I9063_003280</name>
</gene>
<comment type="caution">
    <text evidence="2">The sequence shown here is derived from an EMBL/GenBank/DDBJ whole genome shotgun (WGS) entry which is preliminary data.</text>
</comment>
<organism evidence="2 3">
    <name type="scientific">Clostridium perfringens</name>
    <dbReference type="NCBI Taxonomy" id="1502"/>
    <lineage>
        <taxon>Bacteria</taxon>
        <taxon>Bacillati</taxon>
        <taxon>Bacillota</taxon>
        <taxon>Clostridia</taxon>
        <taxon>Eubacteriales</taxon>
        <taxon>Clostridiaceae</taxon>
        <taxon>Clostridium</taxon>
    </lineage>
</organism>
<reference evidence="2" key="1">
    <citation type="journal article" date="2018" name="Genome Biol.">
        <title>SKESA: strategic k-mer extension for scrupulous assemblies.</title>
        <authorList>
            <person name="Souvorov A."/>
            <person name="Agarwala R."/>
            <person name="Lipman D.J."/>
        </authorList>
    </citation>
    <scope>NUCLEOTIDE SEQUENCE</scope>
    <source>
        <strain evidence="2">C25</strain>
    </source>
</reference>
<dbReference type="AlphaFoldDB" id="A0AAN5SGB7"/>
<evidence type="ECO:0000313" key="3">
    <source>
        <dbReference type="Proteomes" id="UP000855421"/>
    </source>
</evidence>
<protein>
    <submittedName>
        <fullName evidence="2">Uncharacterized protein</fullName>
    </submittedName>
</protein>
<feature type="coiled-coil region" evidence="1">
    <location>
        <begin position="48"/>
        <end position="89"/>
    </location>
</feature>
<proteinExistence type="predicted"/>
<accession>A0AAN5SGB7</accession>
<sequence>MNRVDIINGLIKLRSTFMEYDNIECKQEDVDLMNSAAKELSRSDTEIINSLQVANKEIKNENKLLKKENKELKKELELYEWAFEGLRSAYFEKNRSGKWKLNI</sequence>
<dbReference type="Proteomes" id="UP000855421">
    <property type="component" value="Unassembled WGS sequence"/>
</dbReference>
<evidence type="ECO:0000256" key="1">
    <source>
        <dbReference type="SAM" id="Coils"/>
    </source>
</evidence>
<dbReference type="EMBL" id="DACTBT010000051">
    <property type="protein sequence ID" value="HAT4299856.1"/>
    <property type="molecule type" value="Genomic_DNA"/>
</dbReference>